<gene>
    <name evidence="1" type="ORF">OCV66_14070</name>
</gene>
<accession>A0ABT2U6S1</accession>
<reference evidence="1 2" key="1">
    <citation type="journal article" date="2021" name="ISME Commun">
        <title>Automated analysis of genomic sequences facilitates high-throughput and comprehensive description of bacteria.</title>
        <authorList>
            <person name="Hitch T.C.A."/>
        </authorList>
    </citation>
    <scope>NUCLEOTIDE SEQUENCE [LARGE SCALE GENOMIC DNA]</scope>
    <source>
        <strain evidence="1 2">Sanger_34</strain>
    </source>
</reference>
<keyword evidence="2" id="KW-1185">Reference proteome</keyword>
<proteinExistence type="predicted"/>
<dbReference type="RefSeq" id="WP_147574542.1">
    <property type="nucleotide sequence ID" value="NZ_JAOQJE010000018.1"/>
</dbReference>
<name>A0ABT2U6S1_9FIRM</name>
<evidence type="ECO:0000313" key="1">
    <source>
        <dbReference type="EMBL" id="MCU6790207.1"/>
    </source>
</evidence>
<dbReference type="Proteomes" id="UP001652397">
    <property type="component" value="Unassembled WGS sequence"/>
</dbReference>
<comment type="caution">
    <text evidence="1">The sequence shown here is derived from an EMBL/GenBank/DDBJ whole genome shotgun (WGS) entry which is preliminary data.</text>
</comment>
<protein>
    <submittedName>
        <fullName evidence="1">Uncharacterized protein</fullName>
    </submittedName>
</protein>
<organism evidence="1 2">
    <name type="scientific">Agathobaculum ammoniilyticum</name>
    <dbReference type="NCBI Taxonomy" id="2981778"/>
    <lineage>
        <taxon>Bacteria</taxon>
        <taxon>Bacillati</taxon>
        <taxon>Bacillota</taxon>
        <taxon>Clostridia</taxon>
        <taxon>Eubacteriales</taxon>
        <taxon>Butyricicoccaceae</taxon>
        <taxon>Agathobaculum</taxon>
    </lineage>
</organism>
<sequence>MFKQKSFAEPGCIGCEAHLDYGLSRYCTGFRNRKRRKPFRKNDPAYKAPKWCPKRKDPCEYRIYSYADERSAVMARLLETDEAGDRELVFPLAHRYRLRTEGRAGLSPKAFYEQANAEDDASSPLPDESIRTGDVVEIDTGLGQFFFYCAAPHDFRTAFFDVKRIQTGKTTDGAEVS</sequence>
<evidence type="ECO:0000313" key="2">
    <source>
        <dbReference type="Proteomes" id="UP001652397"/>
    </source>
</evidence>
<dbReference type="EMBL" id="JAOQJE010000018">
    <property type="protein sequence ID" value="MCU6790207.1"/>
    <property type="molecule type" value="Genomic_DNA"/>
</dbReference>